<keyword evidence="3" id="KW-0805">Transcription regulation</keyword>
<dbReference type="EMBL" id="JARYMX010000008">
    <property type="protein sequence ID" value="KAJ9537396.1"/>
    <property type="molecule type" value="Genomic_DNA"/>
</dbReference>
<evidence type="ECO:0000256" key="5">
    <source>
        <dbReference type="ARBA" id="ARBA00023155"/>
    </source>
</evidence>
<dbReference type="Pfam" id="PF05920">
    <property type="entry name" value="Homeobox_KN"/>
    <property type="match status" value="1"/>
</dbReference>
<dbReference type="InterPro" id="IPR001356">
    <property type="entry name" value="HD"/>
</dbReference>
<dbReference type="Pfam" id="PF07526">
    <property type="entry name" value="POX"/>
    <property type="match status" value="1"/>
</dbReference>
<dbReference type="GO" id="GO:0005634">
    <property type="term" value="C:nucleus"/>
    <property type="evidence" value="ECO:0007669"/>
    <property type="project" value="UniProtKB-SubCell"/>
</dbReference>
<dbReference type="InterPro" id="IPR006563">
    <property type="entry name" value="POX_dom"/>
</dbReference>
<dbReference type="InterPro" id="IPR009057">
    <property type="entry name" value="Homeodomain-like_sf"/>
</dbReference>
<evidence type="ECO:0000256" key="2">
    <source>
        <dbReference type="ARBA" id="ARBA00006454"/>
    </source>
</evidence>
<evidence type="ECO:0000256" key="1">
    <source>
        <dbReference type="ARBA" id="ARBA00004123"/>
    </source>
</evidence>
<organism evidence="10 11">
    <name type="scientific">Centaurea solstitialis</name>
    <name type="common">yellow star-thistle</name>
    <dbReference type="NCBI Taxonomy" id="347529"/>
    <lineage>
        <taxon>Eukaryota</taxon>
        <taxon>Viridiplantae</taxon>
        <taxon>Streptophyta</taxon>
        <taxon>Embryophyta</taxon>
        <taxon>Tracheophyta</taxon>
        <taxon>Spermatophyta</taxon>
        <taxon>Magnoliopsida</taxon>
        <taxon>eudicotyledons</taxon>
        <taxon>Gunneridae</taxon>
        <taxon>Pentapetalae</taxon>
        <taxon>asterids</taxon>
        <taxon>campanulids</taxon>
        <taxon>Asterales</taxon>
        <taxon>Asteraceae</taxon>
        <taxon>Carduoideae</taxon>
        <taxon>Cardueae</taxon>
        <taxon>Centaureinae</taxon>
        <taxon>Centaurea</taxon>
    </lineage>
</organism>
<dbReference type="PROSITE" id="PS50071">
    <property type="entry name" value="HOMEOBOX_2"/>
    <property type="match status" value="1"/>
</dbReference>
<dbReference type="SMART" id="SM00389">
    <property type="entry name" value="HOX"/>
    <property type="match status" value="1"/>
</dbReference>
<dbReference type="InterPro" id="IPR050224">
    <property type="entry name" value="TALE_homeobox"/>
</dbReference>
<dbReference type="AlphaFoldDB" id="A0AA38W6U5"/>
<evidence type="ECO:0000256" key="3">
    <source>
        <dbReference type="ARBA" id="ARBA00023015"/>
    </source>
</evidence>
<reference evidence="10" key="1">
    <citation type="submission" date="2023-03" db="EMBL/GenBank/DDBJ databases">
        <title>Chromosome-scale reference genome and RAD-based genetic map of yellow starthistle (Centaurea solstitialis) reveal putative structural variation and QTLs associated with invader traits.</title>
        <authorList>
            <person name="Reatini B."/>
            <person name="Cang F.A."/>
            <person name="Jiang Q."/>
            <person name="Mckibben M.T.W."/>
            <person name="Barker M.S."/>
            <person name="Rieseberg L.H."/>
            <person name="Dlugosch K.M."/>
        </authorList>
    </citation>
    <scope>NUCLEOTIDE SEQUENCE</scope>
    <source>
        <strain evidence="10">CAN-66</strain>
        <tissue evidence="10">Leaf</tissue>
    </source>
</reference>
<evidence type="ECO:0000313" key="10">
    <source>
        <dbReference type="EMBL" id="KAJ9537396.1"/>
    </source>
</evidence>
<feature type="domain" description="Homeobox" evidence="9">
    <location>
        <begin position="338"/>
        <end position="401"/>
    </location>
</feature>
<keyword evidence="11" id="KW-1185">Reference proteome</keyword>
<dbReference type="InterPro" id="IPR008422">
    <property type="entry name" value="KN_HD"/>
</dbReference>
<proteinExistence type="inferred from homology"/>
<keyword evidence="4 8" id="KW-0238">DNA-binding</keyword>
<evidence type="ECO:0000256" key="8">
    <source>
        <dbReference type="PROSITE-ProRule" id="PRU00108"/>
    </source>
</evidence>
<dbReference type="CDD" id="cd00086">
    <property type="entry name" value="homeodomain"/>
    <property type="match status" value="1"/>
</dbReference>
<keyword evidence="5 8" id="KW-0371">Homeobox</keyword>
<evidence type="ECO:0000256" key="6">
    <source>
        <dbReference type="ARBA" id="ARBA00023163"/>
    </source>
</evidence>
<gene>
    <name evidence="10" type="ORF">OSB04_030129</name>
</gene>
<accession>A0AA38W6U5</accession>
<comment type="similarity">
    <text evidence="2">Belongs to the TALE/BELL homeobox family.</text>
</comment>
<comment type="subcellular location">
    <subcellularLocation>
        <location evidence="1 8">Nucleus</location>
    </subcellularLocation>
</comment>
<dbReference type="Proteomes" id="UP001172457">
    <property type="component" value="Chromosome 8"/>
</dbReference>
<feature type="DNA-binding region" description="Homeobox" evidence="8">
    <location>
        <begin position="340"/>
        <end position="402"/>
    </location>
</feature>
<evidence type="ECO:0000256" key="4">
    <source>
        <dbReference type="ARBA" id="ARBA00023125"/>
    </source>
</evidence>
<name>A0AA38W6U5_9ASTR</name>
<keyword evidence="7 8" id="KW-0539">Nucleus</keyword>
<evidence type="ECO:0000256" key="7">
    <source>
        <dbReference type="ARBA" id="ARBA00023242"/>
    </source>
</evidence>
<dbReference type="GO" id="GO:0003677">
    <property type="term" value="F:DNA binding"/>
    <property type="evidence" value="ECO:0007669"/>
    <property type="project" value="UniProtKB-UniRule"/>
</dbReference>
<dbReference type="PANTHER" id="PTHR11850">
    <property type="entry name" value="HOMEOBOX PROTEIN TRANSCRIPTION FACTORS"/>
    <property type="match status" value="1"/>
</dbReference>
<dbReference type="Gene3D" id="1.10.10.60">
    <property type="entry name" value="Homeodomain-like"/>
    <property type="match status" value="1"/>
</dbReference>
<comment type="caution">
    <text evidence="10">The sequence shown here is derived from an EMBL/GenBank/DDBJ whole genome shotgun (WGS) entry which is preliminary data.</text>
</comment>
<dbReference type="GO" id="GO:0006355">
    <property type="term" value="P:regulation of DNA-templated transcription"/>
    <property type="evidence" value="ECO:0007669"/>
    <property type="project" value="InterPro"/>
</dbReference>
<evidence type="ECO:0000259" key="9">
    <source>
        <dbReference type="PROSITE" id="PS50071"/>
    </source>
</evidence>
<sequence length="432" mass="49960">MENYGMNMAMGMASQNLIIPDESFPITNIPMFPITQLNFPSIPNTHQTPSYDAYEDLGFDRMNVDYMNTEWDSNQFFVPPEELSGFQTQMDSWVSSENNSSLSSDSNGWQLLNLDTDNKQIQVLPESHQSGSKRYLHTIREILSELTTCSLVNVEKRRHKHMGFDDSNNRFEGENHPELRELGVKAIRKHLLVLLQQIVIEENPDLILVGWIVAGWDYAGICFELTDLQICKAWMNDGKGEDPEEANSRSVDEQFNQCLDEIHRVKSAFHVVTVLDPQMHASFALHTISVFHSNLKKRLCDRILAFSPDSNAIDPKESELSSLLRKRWAHQQQIGKGQQLWRPQRGLPEKSVSVLREWIFQNFLHPYPKDSEKQLLAYKSGLTKSQVSNWFINARVRLWKPMVEKMYLEMQMMRIAGGDEETESTHRIRSKD</sequence>
<keyword evidence="6" id="KW-0804">Transcription</keyword>
<protein>
    <recommendedName>
        <fullName evidence="9">Homeobox domain-containing protein</fullName>
    </recommendedName>
</protein>
<dbReference type="SUPFAM" id="SSF46689">
    <property type="entry name" value="Homeodomain-like"/>
    <property type="match status" value="1"/>
</dbReference>
<evidence type="ECO:0000313" key="11">
    <source>
        <dbReference type="Proteomes" id="UP001172457"/>
    </source>
</evidence>